<dbReference type="InterPro" id="IPR035093">
    <property type="entry name" value="RelE/ParE_toxin_dom_sf"/>
</dbReference>
<evidence type="ECO:0000313" key="2">
    <source>
        <dbReference type="EMBL" id="MFC7090886.1"/>
    </source>
</evidence>
<evidence type="ECO:0000256" key="1">
    <source>
        <dbReference type="SAM" id="MobiDB-lite"/>
    </source>
</evidence>
<proteinExistence type="predicted"/>
<evidence type="ECO:0000313" key="3">
    <source>
        <dbReference type="Proteomes" id="UP001596411"/>
    </source>
</evidence>
<dbReference type="Gene3D" id="3.30.2310.20">
    <property type="entry name" value="RelE-like"/>
    <property type="match status" value="1"/>
</dbReference>
<sequence length="105" mass="12037">MIDSKSFRSGKEGKSLKKLSKGDRSMIRAEHAEKLEDLLYIMATTGDLELIKQAGSDYHPWRGRKIDGHKIHSVSLNGPWRLLFCFDKDTGYFHHLAYTNPHPLP</sequence>
<protein>
    <submittedName>
        <fullName evidence="2">Type II toxin-antitoxin system RelE/ParE family toxin</fullName>
    </submittedName>
</protein>
<gene>
    <name evidence="2" type="ORF">ACFQH5_15135</name>
</gene>
<keyword evidence="3" id="KW-1185">Reference proteome</keyword>
<reference evidence="3" key="1">
    <citation type="journal article" date="2019" name="Int. J. Syst. Evol. Microbiol.">
        <title>The Global Catalogue of Microorganisms (GCM) 10K type strain sequencing project: providing services to taxonomists for standard genome sequencing and annotation.</title>
        <authorList>
            <consortium name="The Broad Institute Genomics Platform"/>
            <consortium name="The Broad Institute Genome Sequencing Center for Infectious Disease"/>
            <person name="Wu L."/>
            <person name="Ma J."/>
        </authorList>
    </citation>
    <scope>NUCLEOTIDE SEQUENCE [LARGE SCALE GENOMIC DNA]</scope>
    <source>
        <strain evidence="3">CGMCC 1.13666</strain>
    </source>
</reference>
<accession>A0ABW2F1C8</accession>
<name>A0ABW2F1C8_9GAMM</name>
<comment type="caution">
    <text evidence="2">The sequence shown here is derived from an EMBL/GenBank/DDBJ whole genome shotgun (WGS) entry which is preliminary data.</text>
</comment>
<dbReference type="RefSeq" id="WP_346062958.1">
    <property type="nucleotide sequence ID" value="NZ_BAAADR010000013.1"/>
</dbReference>
<dbReference type="EMBL" id="JBHSZP010000029">
    <property type="protein sequence ID" value="MFC7090886.1"/>
    <property type="molecule type" value="Genomic_DNA"/>
</dbReference>
<organism evidence="2 3">
    <name type="scientific">Halomonas salifodinae</name>
    <dbReference type="NCBI Taxonomy" id="438745"/>
    <lineage>
        <taxon>Bacteria</taxon>
        <taxon>Pseudomonadati</taxon>
        <taxon>Pseudomonadota</taxon>
        <taxon>Gammaproteobacteria</taxon>
        <taxon>Oceanospirillales</taxon>
        <taxon>Halomonadaceae</taxon>
        <taxon>Halomonas</taxon>
    </lineage>
</organism>
<feature type="region of interest" description="Disordered" evidence="1">
    <location>
        <begin position="1"/>
        <end position="23"/>
    </location>
</feature>
<dbReference type="Proteomes" id="UP001596411">
    <property type="component" value="Unassembled WGS sequence"/>
</dbReference>